<feature type="transmembrane region" description="Helical" evidence="1">
    <location>
        <begin position="274"/>
        <end position="292"/>
    </location>
</feature>
<feature type="transmembrane region" description="Helical" evidence="1">
    <location>
        <begin position="387"/>
        <end position="406"/>
    </location>
</feature>
<proteinExistence type="predicted"/>
<keyword evidence="3" id="KW-1185">Reference proteome</keyword>
<feature type="transmembrane region" description="Helical" evidence="1">
    <location>
        <begin position="196"/>
        <end position="225"/>
    </location>
</feature>
<accession>A0A5Q0C445</accession>
<protein>
    <submittedName>
        <fullName evidence="2">Uncharacterized protein</fullName>
    </submittedName>
</protein>
<feature type="transmembrane region" description="Helical" evidence="1">
    <location>
        <begin position="412"/>
        <end position="430"/>
    </location>
</feature>
<dbReference type="KEGG" id="rgr:FZ934_09735"/>
<feature type="transmembrane region" description="Helical" evidence="1">
    <location>
        <begin position="20"/>
        <end position="45"/>
    </location>
</feature>
<keyword evidence="1" id="KW-0812">Transmembrane</keyword>
<feature type="transmembrane region" description="Helical" evidence="1">
    <location>
        <begin position="237"/>
        <end position="262"/>
    </location>
</feature>
<organism evidence="2 3">
    <name type="scientific">Rhizobium grahamii</name>
    <dbReference type="NCBI Taxonomy" id="1120045"/>
    <lineage>
        <taxon>Bacteria</taxon>
        <taxon>Pseudomonadati</taxon>
        <taxon>Pseudomonadota</taxon>
        <taxon>Alphaproteobacteria</taxon>
        <taxon>Hyphomicrobiales</taxon>
        <taxon>Rhizobiaceae</taxon>
        <taxon>Rhizobium/Agrobacterium group</taxon>
        <taxon>Rhizobium</taxon>
    </lineage>
</organism>
<name>A0A5Q0C445_9HYPH</name>
<dbReference type="Proteomes" id="UP000326881">
    <property type="component" value="Chromosome"/>
</dbReference>
<reference evidence="2 3" key="1">
    <citation type="submission" date="2019-08" db="EMBL/GenBank/DDBJ databases">
        <title>Prosopis cineraria nodule microbiome.</title>
        <authorList>
            <person name="Ali R."/>
            <person name="Chaluvadi S.R."/>
            <person name="Wang X."/>
        </authorList>
    </citation>
    <scope>NUCLEOTIDE SEQUENCE [LARGE SCALE GENOMIC DNA]</scope>
    <source>
        <strain evidence="2 3">BG7</strain>
    </source>
</reference>
<dbReference type="OrthoDB" id="8334727at2"/>
<keyword evidence="1" id="KW-0472">Membrane</keyword>
<feature type="transmembrane region" description="Helical" evidence="1">
    <location>
        <begin position="299"/>
        <end position="320"/>
    </location>
</feature>
<feature type="transmembrane region" description="Helical" evidence="1">
    <location>
        <begin position="145"/>
        <end position="166"/>
    </location>
</feature>
<feature type="transmembrane region" description="Helical" evidence="1">
    <location>
        <begin position="358"/>
        <end position="380"/>
    </location>
</feature>
<feature type="transmembrane region" description="Helical" evidence="1">
    <location>
        <begin position="109"/>
        <end position="133"/>
    </location>
</feature>
<sequence>MDAALTRPDLDAAADRRSFFVTFFAIYVTALAIVLFDLADGVLFVGDVDDQMRELQIRSLMSPAGRWFDLTLPSISMPEVYISPWSRLIDLPYVAIATMFRPFTSLDHVLGLAFHIWPPVMLALYCLTVAFIVRRLMGSMPLSPTSWVLTLMLMTVLMAVAVFEFVPGRIDHHNAQLVSMMLMMAGFVRWDRLGGLFVGAAGALSIVIGLECLPLIVAAYGLLVLSYVAGVQGSRTMLVAVGAGMIAVAVFAALAFIGPVGVLSTQCDAFSAPYLFLIIGISGSLACAAWALPARASAIARLLWLGLPGLLVLGLAAWLFPRCLNGPYDMIDPVSRALWFSRIWQEKSFLSLYENGQYFVVALLALCIASAFLAVPFVLAQIRLGKIGVAIAFAMALTALLLTLAITRNIRFPIALTPPFLPPAIAYYVGFPRSRRGLRIATGCAVVSAIALEGLRFVLPSPVHALDAVDYMTTSDCSGQDFGVLGAVPAGRIALPQGIALPVLLTRSEGMSVGSVPFHRSSPGMRRMFDAFTSSEPSVRRAALSPFDYVAVCRFSLPVDAKQAPLYAALASGGDWPGLERVPNAKPSDFQLFRIDHMKLQ</sequence>
<keyword evidence="1" id="KW-1133">Transmembrane helix</keyword>
<evidence type="ECO:0000256" key="1">
    <source>
        <dbReference type="SAM" id="Phobius"/>
    </source>
</evidence>
<dbReference type="AlphaFoldDB" id="A0A5Q0C445"/>
<evidence type="ECO:0000313" key="3">
    <source>
        <dbReference type="Proteomes" id="UP000326881"/>
    </source>
</evidence>
<dbReference type="RefSeq" id="WP_153270896.1">
    <property type="nucleotide sequence ID" value="NZ_CP043498.1"/>
</dbReference>
<evidence type="ECO:0000313" key="2">
    <source>
        <dbReference type="EMBL" id="QFY60678.1"/>
    </source>
</evidence>
<dbReference type="EMBL" id="CP043498">
    <property type="protein sequence ID" value="QFY60678.1"/>
    <property type="molecule type" value="Genomic_DNA"/>
</dbReference>
<gene>
    <name evidence="2" type="ORF">FZ934_09735</name>
</gene>